<keyword evidence="2" id="KW-1185">Reference proteome</keyword>
<reference evidence="3" key="1">
    <citation type="submission" date="2025-08" db="UniProtKB">
        <authorList>
            <consortium name="RefSeq"/>
        </authorList>
    </citation>
    <scope>IDENTIFICATION</scope>
    <source>
        <tissue evidence="3">Testes</tissue>
    </source>
</reference>
<organism evidence="2 3">
    <name type="scientific">Saccoglossus kowalevskii</name>
    <name type="common">Acorn worm</name>
    <dbReference type="NCBI Taxonomy" id="10224"/>
    <lineage>
        <taxon>Eukaryota</taxon>
        <taxon>Metazoa</taxon>
        <taxon>Hemichordata</taxon>
        <taxon>Enteropneusta</taxon>
        <taxon>Harrimaniidae</taxon>
        <taxon>Saccoglossus</taxon>
    </lineage>
</organism>
<evidence type="ECO:0000313" key="3">
    <source>
        <dbReference type="RefSeq" id="XP_002740432.1"/>
    </source>
</evidence>
<feature type="compositionally biased region" description="Polar residues" evidence="1">
    <location>
        <begin position="723"/>
        <end position="735"/>
    </location>
</feature>
<feature type="compositionally biased region" description="Basic and acidic residues" evidence="1">
    <location>
        <begin position="387"/>
        <end position="396"/>
    </location>
</feature>
<dbReference type="GeneID" id="100378040"/>
<feature type="compositionally biased region" description="Polar residues" evidence="1">
    <location>
        <begin position="624"/>
        <end position="639"/>
    </location>
</feature>
<feature type="region of interest" description="Disordered" evidence="1">
    <location>
        <begin position="387"/>
        <end position="519"/>
    </location>
</feature>
<name>A0ABM0GYV2_SACKO</name>
<protein>
    <submittedName>
        <fullName evidence="3">Agglutinin-like protein 6-like</fullName>
    </submittedName>
</protein>
<feature type="compositionally biased region" description="Basic and acidic residues" evidence="1">
    <location>
        <begin position="439"/>
        <end position="454"/>
    </location>
</feature>
<feature type="compositionally biased region" description="Polar residues" evidence="1">
    <location>
        <begin position="788"/>
        <end position="800"/>
    </location>
</feature>
<accession>A0ABM0GYV2</accession>
<gene>
    <name evidence="3" type="primary">LOC100378040</name>
</gene>
<sequence>MAENNIPKVILVFDRWTLGQTGLPAYHVKFACELAKKKKGLLQVYATVVEITPEEKADAEKSGVHIFEPVVRPHLISKPNPDWLLQHESFFPQFTPLKNVRYLVGYNPATADHTEDIRNIRFPYAKVYYVNKNFPKDCSDLESPSAEIEKLVEQMDIWNKEFEATPPPERVEEPPRKRFRGAEPEDKNSLVNLIRFLHRYHPDFIPAFCARYGLKVTITPPPPPLPAAPDLLAKLGLDLVAINDQLEKENLEGEALVRREKEIEEFKEICQRELVMRSRVLMRSMEGEESVKRLCLYHGHAYLRDFKVATMTLHLGFPNFFSLLQFKGKCRMQKFARDLEPKFVTYAMKLEAERLNLPLKLRVSYVFEECRAIEGFFTRRDGGGGRFFEKDTKSDDSDKDDSDSDDEPLTLTEEEKLLLAADSDDDSEENSTVKVTNKSIDKDDGSAGKDEQKEAGASVSVAEPSRTDFSADGDSVDSGVEGMEVDDLALQSPETSPSVKELNEQVDMEVDYSSTESTKSCTKSETKCLPLATKDHLPVSCTLGQDLQLSTPQASTSQKNEVKKELSCSDAKLHSNSSDESYNLSIPLASSMCEQPLGSNKTSTSICKKTEKTSLSADTEHNPVASTSTCKEPQKSLESYNDELLNPVASTSTGRETEEVTTDSELLNSDNDILVNQVGSISSDKDTEELTETGSEPFNSAVSTSLEPQQSTSSDIKILMNPAASTSTGKETASPRTHGEFDDPVGSTSTSKELQLSTSSDDKLSNPIASTSSSEDTEELTTDLLNPVASTSKEPQQLSTSDDELINPVASTSTGKETVSSQTLEECQDPVASTSTCKEHQSSPGSMLSNDDLLNPVASTSSVDEPGPALPIIPVRIPINPSIAEVAMRLNPARPEEPKESKEAIKMISQLVPVNYPLLYEKATQLRAEILRIENNMTTNQPNDDGEQEMHGQVKMLIDRIDKLRSEIMEAHSLSTTSTHVTKNNSILDFELQNVQNEFFKKREQFEEV</sequence>
<dbReference type="Pfam" id="PF20706">
    <property type="entry name" value="GT4-conflict"/>
    <property type="match status" value="1"/>
</dbReference>
<dbReference type="Proteomes" id="UP000694865">
    <property type="component" value="Unplaced"/>
</dbReference>
<proteinExistence type="predicted"/>
<evidence type="ECO:0000313" key="2">
    <source>
        <dbReference type="Proteomes" id="UP000694865"/>
    </source>
</evidence>
<feature type="compositionally biased region" description="Acidic residues" evidence="1">
    <location>
        <begin position="397"/>
        <end position="408"/>
    </location>
</feature>
<dbReference type="RefSeq" id="XP_002740432.1">
    <property type="nucleotide sequence ID" value="XM_002740386.2"/>
</dbReference>
<feature type="compositionally biased region" description="Polar residues" evidence="1">
    <location>
        <begin position="692"/>
        <end position="715"/>
    </location>
</feature>
<evidence type="ECO:0000256" key="1">
    <source>
        <dbReference type="SAM" id="MobiDB-lite"/>
    </source>
</evidence>
<feature type="compositionally biased region" description="Polar residues" evidence="1">
    <location>
        <begin position="746"/>
        <end position="759"/>
    </location>
</feature>
<feature type="region of interest" description="Disordered" evidence="1">
    <location>
        <begin position="611"/>
        <end position="807"/>
    </location>
</feature>